<proteinExistence type="predicted"/>
<dbReference type="AlphaFoldDB" id="A0A0A8XRP3"/>
<feature type="compositionally biased region" description="Low complexity" evidence="1">
    <location>
        <begin position="37"/>
        <end position="46"/>
    </location>
</feature>
<dbReference type="EMBL" id="GBRH01282530">
    <property type="protein sequence ID" value="JAD15365.1"/>
    <property type="molecule type" value="Transcribed_RNA"/>
</dbReference>
<sequence>MREKEKRSGSEQRMYSCASIVISWSWPRKTRILDMLSQSAESGSEQQSRKRTERYRVRPSRRGWLAPNAWEQSGSMPSESPDSTE</sequence>
<reference evidence="2" key="2">
    <citation type="journal article" date="2015" name="Data Brief">
        <title>Shoot transcriptome of the giant reed, Arundo donax.</title>
        <authorList>
            <person name="Barrero R.A."/>
            <person name="Guerrero F.D."/>
            <person name="Moolhuijzen P."/>
            <person name="Goolsby J.A."/>
            <person name="Tidwell J."/>
            <person name="Bellgard S.E."/>
            <person name="Bellgard M.I."/>
        </authorList>
    </citation>
    <scope>NUCLEOTIDE SEQUENCE</scope>
    <source>
        <tissue evidence="2">Shoot tissue taken approximately 20 cm above the soil surface</tissue>
    </source>
</reference>
<reference evidence="2" key="1">
    <citation type="submission" date="2014-09" db="EMBL/GenBank/DDBJ databases">
        <authorList>
            <person name="Magalhaes I.L.F."/>
            <person name="Oliveira U."/>
            <person name="Santos F.R."/>
            <person name="Vidigal T.H.D.A."/>
            <person name="Brescovit A.D."/>
            <person name="Santos A.J."/>
        </authorList>
    </citation>
    <scope>NUCLEOTIDE SEQUENCE</scope>
    <source>
        <tissue evidence="2">Shoot tissue taken approximately 20 cm above the soil surface</tissue>
    </source>
</reference>
<name>A0A0A8XRP3_ARUDO</name>
<feature type="compositionally biased region" description="Polar residues" evidence="1">
    <location>
        <begin position="70"/>
        <end position="85"/>
    </location>
</feature>
<evidence type="ECO:0000313" key="2">
    <source>
        <dbReference type="EMBL" id="JAD15365.1"/>
    </source>
</evidence>
<organism evidence="2">
    <name type="scientific">Arundo donax</name>
    <name type="common">Giant reed</name>
    <name type="synonym">Donax arundinaceus</name>
    <dbReference type="NCBI Taxonomy" id="35708"/>
    <lineage>
        <taxon>Eukaryota</taxon>
        <taxon>Viridiplantae</taxon>
        <taxon>Streptophyta</taxon>
        <taxon>Embryophyta</taxon>
        <taxon>Tracheophyta</taxon>
        <taxon>Spermatophyta</taxon>
        <taxon>Magnoliopsida</taxon>
        <taxon>Liliopsida</taxon>
        <taxon>Poales</taxon>
        <taxon>Poaceae</taxon>
        <taxon>PACMAD clade</taxon>
        <taxon>Arundinoideae</taxon>
        <taxon>Arundineae</taxon>
        <taxon>Arundo</taxon>
    </lineage>
</organism>
<feature type="compositionally biased region" description="Basic and acidic residues" evidence="1">
    <location>
        <begin position="47"/>
        <end position="56"/>
    </location>
</feature>
<feature type="region of interest" description="Disordered" evidence="1">
    <location>
        <begin position="66"/>
        <end position="85"/>
    </location>
</feature>
<evidence type="ECO:0000256" key="1">
    <source>
        <dbReference type="SAM" id="MobiDB-lite"/>
    </source>
</evidence>
<protein>
    <submittedName>
        <fullName evidence="2">Uncharacterized protein</fullName>
    </submittedName>
</protein>
<accession>A0A0A8XRP3</accession>
<feature type="region of interest" description="Disordered" evidence="1">
    <location>
        <begin position="37"/>
        <end position="60"/>
    </location>
</feature>